<protein>
    <submittedName>
        <fullName evidence="2">DUF885 family protein</fullName>
    </submittedName>
</protein>
<dbReference type="RefSeq" id="WP_162424044.1">
    <property type="nucleotide sequence ID" value="NZ_WVIE01000016.1"/>
</dbReference>
<evidence type="ECO:0000256" key="1">
    <source>
        <dbReference type="SAM" id="Phobius"/>
    </source>
</evidence>
<organism evidence="2 3">
    <name type="scientific">Myxacorys almedinensis A</name>
    <dbReference type="NCBI Taxonomy" id="2690445"/>
    <lineage>
        <taxon>Bacteria</taxon>
        <taxon>Bacillati</taxon>
        <taxon>Cyanobacteriota</taxon>
        <taxon>Cyanophyceae</taxon>
        <taxon>Leptolyngbyales</taxon>
        <taxon>Leptolyngbyaceae</taxon>
        <taxon>Myxacorys</taxon>
        <taxon>Myxacorys almedinensis</taxon>
    </lineage>
</organism>
<gene>
    <name evidence="2" type="ORF">GS601_14675</name>
</gene>
<accession>A0A8J7Z1C7</accession>
<sequence length="596" mass="68380">MFRVPNRLRSAKVHRIGFTALSLLTCVACILIYSVRRPAVATSPWITRSNEYAALLTKAEEGKECRGEFLATKELLNLNPSFVECQQQRIRQTIHTLEEKLSQEKDNALRVDLAILIQAGQRELRSRALEQKHNLPYVNLGREIANSFSKTFRESSSLKTKQLALVELKQYAGKETGKPSLVALTEQQIRDRLKQSDIYFPEKSQLESDLKNITSHLDTLQKIFGQHQSSEYEDAYATLKTQLLEYDTFIRREVLPKARSRFRLPAEIYAFKLEEKGIEIPVEDLIRQAHAAFEQVQQKMDAIAPQVAQQKRLNATDYRAVIQALKQDQLSADEALHYYQQREKEIEAIIRRERLVTLPKRSLKIRLASAKENASFPVPQYRPASSPNSKQGGTFILPVLQPKTESRPYNDFTHPAVAWTLTAHEGRPGHDLQFTTIQDQGLSDARTKFAYNAANHEGWATYAEEVLQPYMPLEGRFISLQFQLLRAARAFLEPELQLGKITTAEAIRVLTQDAGFSRFFAEQEIQRYLTRLPGHAPGYFYGYQRLMELRSQVETALGSRFNAQEFHDFILSQGFLSQRMLQEVVSQKFNVGRRIS</sequence>
<reference evidence="2" key="1">
    <citation type="submission" date="2019-12" db="EMBL/GenBank/DDBJ databases">
        <title>High-Quality draft genome sequences of three cyanobacteria isolated from the limestone walls of the Old Cathedral of Coimbra.</title>
        <authorList>
            <person name="Tiago I."/>
            <person name="Soares F."/>
            <person name="Portugal A."/>
        </authorList>
    </citation>
    <scope>NUCLEOTIDE SEQUENCE</scope>
    <source>
        <strain evidence="2">A</strain>
    </source>
</reference>
<proteinExistence type="predicted"/>
<dbReference type="InterPro" id="IPR010281">
    <property type="entry name" value="DUF885"/>
</dbReference>
<feature type="transmembrane region" description="Helical" evidence="1">
    <location>
        <begin position="16"/>
        <end position="35"/>
    </location>
</feature>
<dbReference type="Proteomes" id="UP000646053">
    <property type="component" value="Unassembled WGS sequence"/>
</dbReference>
<dbReference type="PANTHER" id="PTHR33361">
    <property type="entry name" value="GLR0591 PROTEIN"/>
    <property type="match status" value="1"/>
</dbReference>
<keyword evidence="1" id="KW-0472">Membrane</keyword>
<evidence type="ECO:0000313" key="3">
    <source>
        <dbReference type="Proteomes" id="UP000646053"/>
    </source>
</evidence>
<keyword evidence="1" id="KW-0812">Transmembrane</keyword>
<dbReference type="EMBL" id="WVIE01000016">
    <property type="protein sequence ID" value="NDJ18522.1"/>
    <property type="molecule type" value="Genomic_DNA"/>
</dbReference>
<keyword evidence="3" id="KW-1185">Reference proteome</keyword>
<dbReference type="AlphaFoldDB" id="A0A8J7Z1C7"/>
<dbReference type="Pfam" id="PF05960">
    <property type="entry name" value="DUF885"/>
    <property type="match status" value="1"/>
</dbReference>
<keyword evidence="1" id="KW-1133">Transmembrane helix</keyword>
<comment type="caution">
    <text evidence="2">The sequence shown here is derived from an EMBL/GenBank/DDBJ whole genome shotgun (WGS) entry which is preliminary data.</text>
</comment>
<evidence type="ECO:0000313" key="2">
    <source>
        <dbReference type="EMBL" id="NDJ18522.1"/>
    </source>
</evidence>
<name>A0A8J7Z1C7_9CYAN</name>
<dbReference type="PANTHER" id="PTHR33361:SF2">
    <property type="entry name" value="DUF885 DOMAIN-CONTAINING PROTEIN"/>
    <property type="match status" value="1"/>
</dbReference>